<dbReference type="Proteomes" id="UP000825701">
    <property type="component" value="Chromosome"/>
</dbReference>
<name>A0A9E6R6C0_9HYPH</name>
<keyword evidence="3" id="KW-1185">Reference proteome</keyword>
<accession>A0A9E6R6C0</accession>
<dbReference type="AlphaFoldDB" id="A0A9E6R6C0"/>
<feature type="signal peptide" evidence="1">
    <location>
        <begin position="1"/>
        <end position="20"/>
    </location>
</feature>
<dbReference type="EMBL" id="CP081869">
    <property type="protein sequence ID" value="QZN98708.1"/>
    <property type="molecule type" value="Genomic_DNA"/>
</dbReference>
<protein>
    <submittedName>
        <fullName evidence="2">Uncharacterized protein</fullName>
    </submittedName>
</protein>
<dbReference type="KEGG" id="cmet:K6K41_17125"/>
<proteinExistence type="predicted"/>
<dbReference type="RefSeq" id="WP_261401664.1">
    <property type="nucleotide sequence ID" value="NZ_CP081869.1"/>
</dbReference>
<reference evidence="2" key="1">
    <citation type="submission" date="2021-08" db="EMBL/GenBank/DDBJ databases">
        <authorList>
            <person name="Zhang H."/>
            <person name="Xu M."/>
            <person name="Yu Z."/>
            <person name="Yang L."/>
            <person name="Cai Y."/>
        </authorList>
    </citation>
    <scope>NUCLEOTIDE SEQUENCE</scope>
    <source>
        <strain evidence="2">CHL1</strain>
    </source>
</reference>
<gene>
    <name evidence="2" type="ORF">K6K41_17125</name>
</gene>
<keyword evidence="1" id="KW-0732">Signal</keyword>
<feature type="chain" id="PRO_5039238916" evidence="1">
    <location>
        <begin position="21"/>
        <end position="313"/>
    </location>
</feature>
<sequence length="313" mass="33019">MLIRTLSAIAGLAFASIALAAPAGAQTKPNIVVMGEDAQDSVPRGNRIFQRVIAELGETMNLRGYNVYDETAVAMSVTQPGRVRRRDAELIDVARAVQQPPLDVVVVFQIYASAQKSMYSDIVRPEVRVAGRLLNVRTGQGLGSFETTGQQLPPLPQGCDRECLLEKVGAEAKTLANDLSNALGAKLDGFIGSAPSAGGGAVTDVAPAGGGSVGAPAPAGDACGGMPTAYVIKVQGFSAEEMQRMEEYSAAFSCYASHRPVRASGGMAEYWYETRSDSARLNRNLRLMLDHMGSAGQVTFTGNTFTIAKVATR</sequence>
<organism evidence="2 3">
    <name type="scientific">Chenggangzhangella methanolivorans</name>
    <dbReference type="NCBI Taxonomy" id="1437009"/>
    <lineage>
        <taxon>Bacteria</taxon>
        <taxon>Pseudomonadati</taxon>
        <taxon>Pseudomonadota</taxon>
        <taxon>Alphaproteobacteria</taxon>
        <taxon>Hyphomicrobiales</taxon>
        <taxon>Methylopilaceae</taxon>
        <taxon>Chenggangzhangella</taxon>
    </lineage>
</organism>
<evidence type="ECO:0000256" key="1">
    <source>
        <dbReference type="SAM" id="SignalP"/>
    </source>
</evidence>
<evidence type="ECO:0000313" key="2">
    <source>
        <dbReference type="EMBL" id="QZN98708.1"/>
    </source>
</evidence>
<evidence type="ECO:0000313" key="3">
    <source>
        <dbReference type="Proteomes" id="UP000825701"/>
    </source>
</evidence>